<dbReference type="STRING" id="88036.D8QZW6"/>
<dbReference type="KEGG" id="smo:SELMODRAFT_405854"/>
<keyword evidence="2" id="KW-1185">Reference proteome</keyword>
<dbReference type="Pfam" id="PF08477">
    <property type="entry name" value="Roc"/>
    <property type="match status" value="1"/>
</dbReference>
<accession>D8QZW6</accession>
<dbReference type="GO" id="GO:0009926">
    <property type="term" value="P:auxin polar transport"/>
    <property type="evidence" value="ECO:0000318"/>
    <property type="project" value="GO_Central"/>
</dbReference>
<organism evidence="2">
    <name type="scientific">Selaginella moellendorffii</name>
    <name type="common">Spikemoss</name>
    <dbReference type="NCBI Taxonomy" id="88036"/>
    <lineage>
        <taxon>Eukaryota</taxon>
        <taxon>Viridiplantae</taxon>
        <taxon>Streptophyta</taxon>
        <taxon>Embryophyta</taxon>
        <taxon>Tracheophyta</taxon>
        <taxon>Lycopodiopsida</taxon>
        <taxon>Selaginellales</taxon>
        <taxon>Selaginellaceae</taxon>
        <taxon>Selaginella</taxon>
    </lineage>
</organism>
<dbReference type="FunCoup" id="D8QZW6">
    <property type="interactions" value="1333"/>
</dbReference>
<dbReference type="PANTHER" id="PTHR47679:SF1">
    <property type="entry name" value="PROTEIN TORNADO 1"/>
    <property type="match status" value="1"/>
</dbReference>
<dbReference type="InterPro" id="IPR027417">
    <property type="entry name" value="P-loop_NTPase"/>
</dbReference>
<evidence type="ECO:0000313" key="1">
    <source>
        <dbReference type="EMBL" id="EFJ34871.1"/>
    </source>
</evidence>
<reference evidence="1 2" key="1">
    <citation type="journal article" date="2011" name="Science">
        <title>The Selaginella genome identifies genetic changes associated with the evolution of vascular plants.</title>
        <authorList>
            <person name="Banks J.A."/>
            <person name="Nishiyama T."/>
            <person name="Hasebe M."/>
            <person name="Bowman J.L."/>
            <person name="Gribskov M."/>
            <person name="dePamphilis C."/>
            <person name="Albert V.A."/>
            <person name="Aono N."/>
            <person name="Aoyama T."/>
            <person name="Ambrose B.A."/>
            <person name="Ashton N.W."/>
            <person name="Axtell M.J."/>
            <person name="Barker E."/>
            <person name="Barker M.S."/>
            <person name="Bennetzen J.L."/>
            <person name="Bonawitz N.D."/>
            <person name="Chapple C."/>
            <person name="Cheng C."/>
            <person name="Correa L.G."/>
            <person name="Dacre M."/>
            <person name="DeBarry J."/>
            <person name="Dreyer I."/>
            <person name="Elias M."/>
            <person name="Engstrom E.M."/>
            <person name="Estelle M."/>
            <person name="Feng L."/>
            <person name="Finet C."/>
            <person name="Floyd S.K."/>
            <person name="Frommer W.B."/>
            <person name="Fujita T."/>
            <person name="Gramzow L."/>
            <person name="Gutensohn M."/>
            <person name="Harholt J."/>
            <person name="Hattori M."/>
            <person name="Heyl A."/>
            <person name="Hirai T."/>
            <person name="Hiwatashi Y."/>
            <person name="Ishikawa M."/>
            <person name="Iwata M."/>
            <person name="Karol K.G."/>
            <person name="Koehler B."/>
            <person name="Kolukisaoglu U."/>
            <person name="Kubo M."/>
            <person name="Kurata T."/>
            <person name="Lalonde S."/>
            <person name="Li K."/>
            <person name="Li Y."/>
            <person name="Litt A."/>
            <person name="Lyons E."/>
            <person name="Manning G."/>
            <person name="Maruyama T."/>
            <person name="Michael T.P."/>
            <person name="Mikami K."/>
            <person name="Miyazaki S."/>
            <person name="Morinaga S."/>
            <person name="Murata T."/>
            <person name="Mueller-Roeber B."/>
            <person name="Nelson D.R."/>
            <person name="Obara M."/>
            <person name="Oguri Y."/>
            <person name="Olmstead R.G."/>
            <person name="Onodera N."/>
            <person name="Petersen B.L."/>
            <person name="Pils B."/>
            <person name="Prigge M."/>
            <person name="Rensing S.A."/>
            <person name="Riano-Pachon D.M."/>
            <person name="Roberts A.W."/>
            <person name="Sato Y."/>
            <person name="Scheller H.V."/>
            <person name="Schulz B."/>
            <person name="Schulz C."/>
            <person name="Shakirov E.V."/>
            <person name="Shibagaki N."/>
            <person name="Shinohara N."/>
            <person name="Shippen D.E."/>
            <person name="Soerensen I."/>
            <person name="Sotooka R."/>
            <person name="Sugimoto N."/>
            <person name="Sugita M."/>
            <person name="Sumikawa N."/>
            <person name="Tanurdzic M."/>
            <person name="Theissen G."/>
            <person name="Ulvskov P."/>
            <person name="Wakazuki S."/>
            <person name="Weng J.K."/>
            <person name="Willats W.W."/>
            <person name="Wipf D."/>
            <person name="Wolf P.G."/>
            <person name="Yang L."/>
            <person name="Zimmer A.D."/>
            <person name="Zhu Q."/>
            <person name="Mitros T."/>
            <person name="Hellsten U."/>
            <person name="Loque D."/>
            <person name="Otillar R."/>
            <person name="Salamov A."/>
            <person name="Schmutz J."/>
            <person name="Shapiro H."/>
            <person name="Lindquist E."/>
            <person name="Lucas S."/>
            <person name="Rokhsar D."/>
            <person name="Grigoriev I.V."/>
        </authorList>
    </citation>
    <scope>NUCLEOTIDE SEQUENCE [LARGE SCALE GENOMIC DNA]</scope>
</reference>
<gene>
    <name evidence="1" type="ORF">SELMODRAFT_405854</name>
</gene>
<dbReference type="InParanoid" id="D8QZW6"/>
<sequence>MGEPKQARIDDYKDLGSISSEMGSHGVSSVRELKEQRYRAATIHSVFKGLLELLLQEDNTLEHVRLWCEGYHKVGGFLEAAVSKLSSLGIFGDKFYEVVIRSLDEAIAASKHKGMPIKLKTILLDSCDVDLDALAGSTLPKYLERLELKRCDCSPHLEKLLQDPACKIWELSLDNDKYLTPTLFQAGTSLRKLTLVDIPNDQALLSQICGSIEGLGISHVPSRAEIFLLEDCINNNAKSKLWFLEFTSLDFSFVQLAGQLLKSPYCKLESFSLLPGGFGIDTKQDDIFPFKEYQDAILSNLEANYSSRIQRLRIHGEWASKLLEDRWLRVKYRNALFQKSPVLAKSAPVTPSTAKLFMCGHTASGKTTISTNLVRTCAALQQCVTPPRQDHASTVGIERRTLRFGERKKLLIYDLGGQEVYHAFHHYFLRGSDKDLFMVVCKVGGPGGEMKTDLETELQYWFRFIAAHQTATPARKPTIFLVLNIFVRDHGFLVEARAAATSLVPKYKDRLDFVQGQRGDHYFEVNGLNARQVQKELKPKLAIAVGEMINEIPVIPWTCDEVIRGRGSSTPWYHIHKQAQTIVQQRVVDLHEMSKAWLQGEKEVQAFAAQYTFICLHDMGEAVYFGADDTYQNTDPNDKEAALIVNNAVLDMPWFLHTVLGIFIPKQERNDKMKWGEPKWSTVKAVQELKTLGETAEGNIYFLLKLLCEMGVLIPDGMRSWDIRWSEPRNRPEHLIVPALLPDEFTGWIETEQTYDCWGRRLQADDTMKGFVLLPSGVFAVIQAKVKEMCDRWGHGSKIGAGWVSFQEDLIQVLVTIGGDYKHWTDRQWVDIMLMVPKEEKRGLKGEQFMKEIRDCVVKETNRACPFIKLEEHVLNPVKVRQFGKASGQQGSCDENSKGCWVLQEVKQMVARDGFDYHFTWGFGDSTSVLELLMPSEVNEIIQPRKCAVEEVVTEYNQHIVPLYQSQQQQLVQVEIPKFESDDMSKLANFCYQLHKHQMQGIQIYMEDFKVSITNIKGSLQKLQKGLKDTENALIKSCSSLLESTKLECPKLPHLTMESNLLLKYSPLIGKRANIRYLCEHPSGCHPVDLKKYPGVPITIPNQWFKKYSNIFVPGITMCFTLAKLGKVALPEGGELVGTLIELGANGLKATIDSCFEGDLDNRLQPASKDDIVELFEYVKKNSPQRYGEDRILMMKKCFGLLKSPSGWVCEDHHY</sequence>
<dbReference type="Gene3D" id="3.40.50.300">
    <property type="entry name" value="P-loop containing nucleotide triphosphate hydrolases"/>
    <property type="match status" value="1"/>
</dbReference>
<dbReference type="SUPFAM" id="SSF52540">
    <property type="entry name" value="P-loop containing nucleoside triphosphate hydrolases"/>
    <property type="match status" value="1"/>
</dbReference>
<protein>
    <submittedName>
        <fullName evidence="1">ROCO family protein</fullName>
    </submittedName>
</protein>
<dbReference type="OrthoDB" id="537968at2759"/>
<evidence type="ECO:0000313" key="2">
    <source>
        <dbReference type="Proteomes" id="UP000001514"/>
    </source>
</evidence>
<dbReference type="Gramene" id="EFJ34871">
    <property type="protein sequence ID" value="EFJ34871"/>
    <property type="gene ID" value="SELMODRAFT_405854"/>
</dbReference>
<dbReference type="Proteomes" id="UP000001514">
    <property type="component" value="Unassembled WGS sequence"/>
</dbReference>
<name>D8QZW6_SELML</name>
<dbReference type="PANTHER" id="PTHR47679">
    <property type="entry name" value="PROTEIN TORNADO 1"/>
    <property type="match status" value="1"/>
</dbReference>
<dbReference type="AlphaFoldDB" id="D8QZW6"/>
<dbReference type="HOGENOM" id="CLU_267902_0_0_1"/>
<proteinExistence type="predicted"/>
<dbReference type="EMBL" id="GL377569">
    <property type="protein sequence ID" value="EFJ34871.1"/>
    <property type="molecule type" value="Genomic_DNA"/>
</dbReference>
<dbReference type="eggNOG" id="KOG4308">
    <property type="taxonomic scope" value="Eukaryota"/>
</dbReference>